<dbReference type="EMBL" id="RBNJ01004738">
    <property type="protein sequence ID" value="RUS29744.1"/>
    <property type="molecule type" value="Genomic_DNA"/>
</dbReference>
<reference evidence="1 2" key="1">
    <citation type="journal article" date="2018" name="New Phytol.">
        <title>Phylogenomics of Endogonaceae and evolution of mycorrhizas within Mucoromycota.</title>
        <authorList>
            <person name="Chang Y."/>
            <person name="Desiro A."/>
            <person name="Na H."/>
            <person name="Sandor L."/>
            <person name="Lipzen A."/>
            <person name="Clum A."/>
            <person name="Barry K."/>
            <person name="Grigoriev I.V."/>
            <person name="Martin F.M."/>
            <person name="Stajich J.E."/>
            <person name="Smith M.E."/>
            <person name="Bonito G."/>
            <person name="Spatafora J.W."/>
        </authorList>
    </citation>
    <scope>NUCLEOTIDE SEQUENCE [LARGE SCALE GENOMIC DNA]</scope>
    <source>
        <strain evidence="1 2">AD002</strain>
    </source>
</reference>
<dbReference type="AlphaFoldDB" id="A0A433QJ22"/>
<dbReference type="Proteomes" id="UP000274822">
    <property type="component" value="Unassembled WGS sequence"/>
</dbReference>
<sequence>MRVGSGSECMYPCMHKVKWLVVEEHDMTRSNRSLAHTRAHTYLSSAPPHDLSHHFVLLCLLLHPIPTLEPPRALASAGVRAPQAVAKTANVLPTAETAHPVTVVTALDPTIVIASLPVLRRERGRGSMARRPLKARRGLQLPREGRMGGLSKILCDPVRPGPYEWMLSFAPRHLCISS</sequence>
<organism evidence="1 2">
    <name type="scientific">Jimgerdemannia flammicorona</name>
    <dbReference type="NCBI Taxonomy" id="994334"/>
    <lineage>
        <taxon>Eukaryota</taxon>
        <taxon>Fungi</taxon>
        <taxon>Fungi incertae sedis</taxon>
        <taxon>Mucoromycota</taxon>
        <taxon>Mucoromycotina</taxon>
        <taxon>Endogonomycetes</taxon>
        <taxon>Endogonales</taxon>
        <taxon>Endogonaceae</taxon>
        <taxon>Jimgerdemannia</taxon>
    </lineage>
</organism>
<evidence type="ECO:0000313" key="1">
    <source>
        <dbReference type="EMBL" id="RUS29744.1"/>
    </source>
</evidence>
<keyword evidence="2" id="KW-1185">Reference proteome</keyword>
<protein>
    <submittedName>
        <fullName evidence="1">Uncharacterized protein</fullName>
    </submittedName>
</protein>
<name>A0A433QJ22_9FUNG</name>
<comment type="caution">
    <text evidence="1">The sequence shown here is derived from an EMBL/GenBank/DDBJ whole genome shotgun (WGS) entry which is preliminary data.</text>
</comment>
<gene>
    <name evidence="1" type="ORF">BC938DRAFT_480292</name>
</gene>
<evidence type="ECO:0000313" key="2">
    <source>
        <dbReference type="Proteomes" id="UP000274822"/>
    </source>
</evidence>
<accession>A0A433QJ22</accession>
<proteinExistence type="predicted"/>